<gene>
    <name evidence="2" type="ORF">J1605_007745</name>
</gene>
<reference evidence="2 3" key="1">
    <citation type="submission" date="2022-11" db="EMBL/GenBank/DDBJ databases">
        <title>Whole genome sequence of Eschrichtius robustus ER-17-0199.</title>
        <authorList>
            <person name="Bruniche-Olsen A."/>
            <person name="Black A.N."/>
            <person name="Fields C.J."/>
            <person name="Walden K."/>
            <person name="Dewoody J.A."/>
        </authorList>
    </citation>
    <scope>NUCLEOTIDE SEQUENCE [LARGE SCALE GENOMIC DNA]</scope>
    <source>
        <strain evidence="2">ER-17-0199</strain>
        <tissue evidence="2">Blubber</tissue>
    </source>
</reference>
<keyword evidence="3" id="KW-1185">Reference proteome</keyword>
<evidence type="ECO:0000313" key="3">
    <source>
        <dbReference type="Proteomes" id="UP001159641"/>
    </source>
</evidence>
<sequence length="89" mass="9259">MAATPEGGGSGSGGVAAGSWSGEAEGFRNTEGGRLWAAREPEGRPGLRGDDGGGRRYVRAKEEVIALSRTVFTIHLEVAMYSLDGHLQA</sequence>
<comment type="caution">
    <text evidence="2">The sequence shown here is derived from an EMBL/GenBank/DDBJ whole genome shotgun (WGS) entry which is preliminary data.</text>
</comment>
<dbReference type="Proteomes" id="UP001159641">
    <property type="component" value="Unassembled WGS sequence"/>
</dbReference>
<organism evidence="2 3">
    <name type="scientific">Eschrichtius robustus</name>
    <name type="common">California gray whale</name>
    <name type="synonym">Eschrichtius gibbosus</name>
    <dbReference type="NCBI Taxonomy" id="9764"/>
    <lineage>
        <taxon>Eukaryota</taxon>
        <taxon>Metazoa</taxon>
        <taxon>Chordata</taxon>
        <taxon>Craniata</taxon>
        <taxon>Vertebrata</taxon>
        <taxon>Euteleostomi</taxon>
        <taxon>Mammalia</taxon>
        <taxon>Eutheria</taxon>
        <taxon>Laurasiatheria</taxon>
        <taxon>Artiodactyla</taxon>
        <taxon>Whippomorpha</taxon>
        <taxon>Cetacea</taxon>
        <taxon>Mysticeti</taxon>
        <taxon>Eschrichtiidae</taxon>
        <taxon>Eschrichtius</taxon>
    </lineage>
</organism>
<dbReference type="AlphaFoldDB" id="A0AB34H0I6"/>
<evidence type="ECO:0000256" key="1">
    <source>
        <dbReference type="SAM" id="MobiDB-lite"/>
    </source>
</evidence>
<feature type="compositionally biased region" description="Gly residues" evidence="1">
    <location>
        <begin position="1"/>
        <end position="16"/>
    </location>
</feature>
<proteinExistence type="predicted"/>
<feature type="region of interest" description="Disordered" evidence="1">
    <location>
        <begin position="1"/>
        <end position="55"/>
    </location>
</feature>
<dbReference type="EMBL" id="JAIQCJ010002027">
    <property type="protein sequence ID" value="KAJ8785189.1"/>
    <property type="molecule type" value="Genomic_DNA"/>
</dbReference>
<feature type="compositionally biased region" description="Basic and acidic residues" evidence="1">
    <location>
        <begin position="37"/>
        <end position="55"/>
    </location>
</feature>
<name>A0AB34H0I6_ESCRO</name>
<evidence type="ECO:0000313" key="2">
    <source>
        <dbReference type="EMBL" id="KAJ8785189.1"/>
    </source>
</evidence>
<accession>A0AB34H0I6</accession>
<protein>
    <submittedName>
        <fullName evidence="2">Uncharacterized protein</fullName>
    </submittedName>
</protein>